<gene>
    <name evidence="2" type="ORF">QN277_010797</name>
</gene>
<protein>
    <submittedName>
        <fullName evidence="2">Uncharacterized protein</fullName>
    </submittedName>
</protein>
<evidence type="ECO:0000313" key="2">
    <source>
        <dbReference type="EMBL" id="KAK4253203.1"/>
    </source>
</evidence>
<comment type="similarity">
    <text evidence="1">Belongs to the SufE family.</text>
</comment>
<dbReference type="PANTHER" id="PTHR43597:SF5">
    <property type="entry name" value="SUFE-LIKE PROTEIN 2, CHLOROPLASTIC"/>
    <property type="match status" value="1"/>
</dbReference>
<reference evidence="2" key="1">
    <citation type="submission" date="2023-10" db="EMBL/GenBank/DDBJ databases">
        <title>Chromosome-level genome of the transformable northern wattle, Acacia crassicarpa.</title>
        <authorList>
            <person name="Massaro I."/>
            <person name="Sinha N.R."/>
            <person name="Poethig S."/>
            <person name="Leichty A.R."/>
        </authorList>
    </citation>
    <scope>NUCLEOTIDE SEQUENCE</scope>
    <source>
        <strain evidence="2">Acra3RX</strain>
        <tissue evidence="2">Leaf</tissue>
    </source>
</reference>
<dbReference type="EMBL" id="JAWXYG010000017">
    <property type="protein sequence ID" value="KAK4253203.1"/>
    <property type="molecule type" value="Genomic_DNA"/>
</dbReference>
<proteinExistence type="inferred from homology"/>
<name>A0AAE1IMV1_9FABA</name>
<dbReference type="AlphaFoldDB" id="A0AAE1IMV1"/>
<dbReference type="InterPro" id="IPR003808">
    <property type="entry name" value="Fe-S_metab-assoc_dom"/>
</dbReference>
<dbReference type="PANTHER" id="PTHR43597">
    <property type="entry name" value="SULFUR ACCEPTOR PROTEIN CSDE"/>
    <property type="match status" value="1"/>
</dbReference>
<keyword evidence="3" id="KW-1185">Reference proteome</keyword>
<dbReference type="Proteomes" id="UP001293593">
    <property type="component" value="Unassembled WGS sequence"/>
</dbReference>
<accession>A0AAE1IMV1</accession>
<comment type="caution">
    <text evidence="2">The sequence shown here is derived from an EMBL/GenBank/DDBJ whole genome shotgun (WGS) entry which is preliminary data.</text>
</comment>
<evidence type="ECO:0000256" key="1">
    <source>
        <dbReference type="ARBA" id="ARBA00010282"/>
    </source>
</evidence>
<organism evidence="2 3">
    <name type="scientific">Acacia crassicarpa</name>
    <name type="common">northern wattle</name>
    <dbReference type="NCBI Taxonomy" id="499986"/>
    <lineage>
        <taxon>Eukaryota</taxon>
        <taxon>Viridiplantae</taxon>
        <taxon>Streptophyta</taxon>
        <taxon>Embryophyta</taxon>
        <taxon>Tracheophyta</taxon>
        <taxon>Spermatophyta</taxon>
        <taxon>Magnoliopsida</taxon>
        <taxon>eudicotyledons</taxon>
        <taxon>Gunneridae</taxon>
        <taxon>Pentapetalae</taxon>
        <taxon>rosids</taxon>
        <taxon>fabids</taxon>
        <taxon>Fabales</taxon>
        <taxon>Fabaceae</taxon>
        <taxon>Caesalpinioideae</taxon>
        <taxon>mimosoid clade</taxon>
        <taxon>Acacieae</taxon>
        <taxon>Acacia</taxon>
    </lineage>
</organism>
<evidence type="ECO:0000313" key="3">
    <source>
        <dbReference type="Proteomes" id="UP001293593"/>
    </source>
</evidence>
<sequence>MVIGCRGRFSFSALHPSISFFSISLNPTAASKPTYFKLQSHHPFFKPVKCIQSHSPDSISVKPNPRNYASGFGCSAVTFSSSQTAELVSSKLQILVDEFRGLSEPVDHAKRLLHYANLLPSLDEHFTDPACVYANLIFPSPSILTSNQTCASN</sequence>